<evidence type="ECO:0000256" key="1">
    <source>
        <dbReference type="SAM" id="Coils"/>
    </source>
</evidence>
<evidence type="ECO:0000313" key="3">
    <source>
        <dbReference type="Proteomes" id="UP000709219"/>
    </source>
</evidence>
<dbReference type="EMBL" id="JAGZFP010000001">
    <property type="protein sequence ID" value="MBS5357545.1"/>
    <property type="molecule type" value="Genomic_DNA"/>
</dbReference>
<feature type="coiled-coil region" evidence="1">
    <location>
        <begin position="37"/>
        <end position="64"/>
    </location>
</feature>
<accession>A0A943HKR9</accession>
<dbReference type="Proteomes" id="UP000709219">
    <property type="component" value="Unassembled WGS sequence"/>
</dbReference>
<evidence type="ECO:0000313" key="2">
    <source>
        <dbReference type="EMBL" id="MBS5357545.1"/>
    </source>
</evidence>
<sequence>MKNNDIEELYFLYLNCSKIYLNPFKKLLEKWYELKGEKKVVNAFNSLEKEKQDLLKEIESYKIDFQNTLEAPDKTTLDKEKVLSEEFTKRLEKIHSEGIKYISNWNNLIDQKITPLILKLKQEYLEQKESYKTDICIFLEDMESFFKGGDIEQEARYFVNNKITDKYIFTVVDPAKKDKEYYTKKGQGHLYQEALEGLLKVYNLSFDMILWSDLLLEELILDRKLSSDKPSDFNAYISSVVDRYIESKEKEMIEAYNVLNGLPEKKQSLLGKIFE</sequence>
<comment type="caution">
    <text evidence="2">The sequence shown here is derived from an EMBL/GenBank/DDBJ whole genome shotgun (WGS) entry which is preliminary data.</text>
</comment>
<protein>
    <submittedName>
        <fullName evidence="2">Uncharacterized protein</fullName>
    </submittedName>
</protein>
<reference evidence="2" key="1">
    <citation type="submission" date="2021-02" db="EMBL/GenBank/DDBJ databases">
        <title>Infant gut strain persistence is associated with maternal origin, phylogeny, and functional potential including surface adhesion and iron acquisition.</title>
        <authorList>
            <person name="Lou Y.C."/>
        </authorList>
    </citation>
    <scope>NUCLEOTIDE SEQUENCE</scope>
    <source>
        <strain evidence="2">L3_098_011G1_dasL3_098_011G1_concoct_7</strain>
    </source>
</reference>
<proteinExistence type="predicted"/>
<keyword evidence="1" id="KW-0175">Coiled coil</keyword>
<gene>
    <name evidence="2" type="ORF">KHX87_00325</name>
</gene>
<name>A0A943HKR9_STRPA</name>
<organism evidence="2 3">
    <name type="scientific">Streptococcus parasanguinis</name>
    <dbReference type="NCBI Taxonomy" id="1318"/>
    <lineage>
        <taxon>Bacteria</taxon>
        <taxon>Bacillati</taxon>
        <taxon>Bacillota</taxon>
        <taxon>Bacilli</taxon>
        <taxon>Lactobacillales</taxon>
        <taxon>Streptococcaceae</taxon>
        <taxon>Streptococcus</taxon>
    </lineage>
</organism>
<dbReference type="AlphaFoldDB" id="A0A943HKR9"/>